<evidence type="ECO:0000313" key="7">
    <source>
        <dbReference type="EMBL" id="OWP51674.1"/>
    </source>
</evidence>
<protein>
    <submittedName>
        <fullName evidence="7">Aldehyde dehydrogenase</fullName>
    </submittedName>
</protein>
<dbReference type="InterPro" id="IPR015590">
    <property type="entry name" value="Aldehyde_DH_dom"/>
</dbReference>
<dbReference type="Pfam" id="PF00171">
    <property type="entry name" value="Aldedh"/>
    <property type="match status" value="1"/>
</dbReference>
<dbReference type="PROSITE" id="PS00687">
    <property type="entry name" value="ALDEHYDE_DEHYDR_GLU"/>
    <property type="match status" value="1"/>
</dbReference>
<accession>A0A246FBJ2</accession>
<dbReference type="GO" id="GO:0042802">
    <property type="term" value="F:identical protein binding"/>
    <property type="evidence" value="ECO:0007669"/>
    <property type="project" value="UniProtKB-ARBA"/>
</dbReference>
<dbReference type="Gene3D" id="3.40.605.10">
    <property type="entry name" value="Aldehyde Dehydrogenase, Chain A, domain 1"/>
    <property type="match status" value="1"/>
</dbReference>
<dbReference type="FunFam" id="3.40.309.10:FF:000009">
    <property type="entry name" value="Aldehyde dehydrogenase A"/>
    <property type="match status" value="1"/>
</dbReference>
<dbReference type="InterPro" id="IPR016161">
    <property type="entry name" value="Ald_DH/histidinol_DH"/>
</dbReference>
<dbReference type="SUPFAM" id="SSF53720">
    <property type="entry name" value="ALDH-like"/>
    <property type="match status" value="1"/>
</dbReference>
<sequence length="477" mass="51811">MPSLATYQNYIDGRFTDSAEHLDVFNPATGERLSRVPASDAHSVEQAIASARTAQRDWARKTAPERAGYLRQIATRIREHAAHLARTITLEQGKILSLAEVEVQFTADYLDYMAEWARRIEGEIITSDRPGENIFLFRKPLGVVAGILPWNFPFFLIARKMAPALVTGNTIVIKPSEETPNNCFEFARLVAQTDLPAGVFNVVSGDGRVGSALSAHAGVDMISFTGSVATGSRIMAAAAGNLTKLNLELGGKAPAIVLADADLDLAVRAIRDSRIINSGQVCNCAERVYVERSVADEFTQRIATAMAATRFGDSLADATVEMGPLINRRALDGVAEKVRTALAEGARPVTGGHIAERGQGFHYQPTVLADCRADMAIMRQEIFGPVLPIQVVDSLDEAIALANDCEYGLTSSIFTRDLNKAMHAIREIDFGETYINREHFEAMQGFHAGVRKSGVGGADGKHGLYEYTHTQAVYLQS</sequence>
<dbReference type="EMBL" id="NJBA01000002">
    <property type="protein sequence ID" value="OWP51674.1"/>
    <property type="molecule type" value="Genomic_DNA"/>
</dbReference>
<dbReference type="CDD" id="cd07088">
    <property type="entry name" value="ALDH_LactADH-AldA"/>
    <property type="match status" value="1"/>
</dbReference>
<dbReference type="NCBIfam" id="NF007497">
    <property type="entry name" value="PRK10090.1"/>
    <property type="match status" value="1"/>
</dbReference>
<evidence type="ECO:0000256" key="2">
    <source>
        <dbReference type="ARBA" id="ARBA00009986"/>
    </source>
</evidence>
<dbReference type="FunFam" id="3.40.605.10:FF:000022">
    <property type="entry name" value="Aldehyde dehydrogenase A"/>
    <property type="match status" value="1"/>
</dbReference>
<organism evidence="7 8">
    <name type="scientific">Pseudomonas nitroreducens</name>
    <dbReference type="NCBI Taxonomy" id="46680"/>
    <lineage>
        <taxon>Bacteria</taxon>
        <taxon>Pseudomonadati</taxon>
        <taxon>Pseudomonadota</taxon>
        <taxon>Gammaproteobacteria</taxon>
        <taxon>Pseudomonadales</taxon>
        <taxon>Pseudomonadaceae</taxon>
        <taxon>Pseudomonas</taxon>
    </lineage>
</organism>
<dbReference type="Gene3D" id="3.40.309.10">
    <property type="entry name" value="Aldehyde Dehydrogenase, Chain A, domain 2"/>
    <property type="match status" value="1"/>
</dbReference>
<feature type="domain" description="Aldehyde dehydrogenase" evidence="6">
    <location>
        <begin position="18"/>
        <end position="473"/>
    </location>
</feature>
<evidence type="ECO:0000256" key="1">
    <source>
        <dbReference type="ARBA" id="ARBA00004921"/>
    </source>
</evidence>
<name>A0A246FBJ2_PSENT</name>
<dbReference type="Proteomes" id="UP000198145">
    <property type="component" value="Unassembled WGS sequence"/>
</dbReference>
<evidence type="ECO:0000256" key="3">
    <source>
        <dbReference type="ARBA" id="ARBA00023002"/>
    </source>
</evidence>
<dbReference type="InterPro" id="IPR029510">
    <property type="entry name" value="Ald_DH_CS_GLU"/>
</dbReference>
<gene>
    <name evidence="7" type="ORF">CEG18_05250</name>
</gene>
<comment type="similarity">
    <text evidence="2 5">Belongs to the aldehyde dehydrogenase family.</text>
</comment>
<evidence type="ECO:0000313" key="8">
    <source>
        <dbReference type="Proteomes" id="UP000198145"/>
    </source>
</evidence>
<dbReference type="PANTHER" id="PTHR11699">
    <property type="entry name" value="ALDEHYDE DEHYDROGENASE-RELATED"/>
    <property type="match status" value="1"/>
</dbReference>
<dbReference type="GO" id="GO:0016052">
    <property type="term" value="P:carbohydrate catabolic process"/>
    <property type="evidence" value="ECO:0007669"/>
    <property type="project" value="UniProtKB-ARBA"/>
</dbReference>
<dbReference type="AlphaFoldDB" id="A0A246FBJ2"/>
<dbReference type="InterPro" id="IPR016163">
    <property type="entry name" value="Ald_DH_C"/>
</dbReference>
<keyword evidence="3 5" id="KW-0560">Oxidoreductase</keyword>
<feature type="active site" evidence="4">
    <location>
        <position position="248"/>
    </location>
</feature>
<proteinExistence type="inferred from homology"/>
<dbReference type="RefSeq" id="WP_088416582.1">
    <property type="nucleotide sequence ID" value="NZ_NJBA01000002.1"/>
</dbReference>
<evidence type="ECO:0000256" key="4">
    <source>
        <dbReference type="PROSITE-ProRule" id="PRU10007"/>
    </source>
</evidence>
<reference evidence="7 8" key="1">
    <citation type="submission" date="2017-06" db="EMBL/GenBank/DDBJ databases">
        <title>Draft genome of Pseudomonas nitroreducens DF05.</title>
        <authorList>
            <person name="Iyer R."/>
        </authorList>
    </citation>
    <scope>NUCLEOTIDE SEQUENCE [LARGE SCALE GENOMIC DNA]</scope>
    <source>
        <strain evidence="7 8">DF05</strain>
    </source>
</reference>
<evidence type="ECO:0000256" key="5">
    <source>
        <dbReference type="RuleBase" id="RU003345"/>
    </source>
</evidence>
<dbReference type="GO" id="GO:0004030">
    <property type="term" value="F:aldehyde dehydrogenase [NAD(P)+] activity"/>
    <property type="evidence" value="ECO:0007669"/>
    <property type="project" value="UniProtKB-ARBA"/>
</dbReference>
<dbReference type="GO" id="GO:0044281">
    <property type="term" value="P:small molecule metabolic process"/>
    <property type="evidence" value="ECO:0007669"/>
    <property type="project" value="UniProtKB-ARBA"/>
</dbReference>
<comment type="caution">
    <text evidence="7">The sequence shown here is derived from an EMBL/GenBank/DDBJ whole genome shotgun (WGS) entry which is preliminary data.</text>
</comment>
<dbReference type="InterPro" id="IPR016162">
    <property type="entry name" value="Ald_DH_N"/>
</dbReference>
<comment type="pathway">
    <text evidence="1">Carbohydrate degradation.</text>
</comment>
<evidence type="ECO:0000259" key="6">
    <source>
        <dbReference type="Pfam" id="PF00171"/>
    </source>
</evidence>